<gene>
    <name evidence="2" type="ordered locus">SCATT_28160</name>
</gene>
<dbReference type="KEGG" id="scy:SCATT_28160"/>
<dbReference type="AlphaFoldDB" id="G8WPK2"/>
<dbReference type="HOGENOM" id="CLU_2756008_0_0_11"/>
<proteinExistence type="predicted"/>
<accession>G8WPK2</accession>
<organism evidence="2 3">
    <name type="scientific">Streptantibioticus cattleyicolor (strain ATCC 35852 / DSM 46488 / JCM 4925 / NBRC 14057 / NRRL 8057)</name>
    <name type="common">Streptomyces cattleya</name>
    <dbReference type="NCBI Taxonomy" id="1003195"/>
    <lineage>
        <taxon>Bacteria</taxon>
        <taxon>Bacillati</taxon>
        <taxon>Actinomycetota</taxon>
        <taxon>Actinomycetes</taxon>
        <taxon>Kitasatosporales</taxon>
        <taxon>Streptomycetaceae</taxon>
        <taxon>Streptantibioticus</taxon>
    </lineage>
</organism>
<sequence length="70" mass="7281">MAGIQGPRRRPVLGRGLGDAPAPGTSRAGDNAIEATEGPSGRIHELLQQLRHGDVERPGEQLIGDTEGTS</sequence>
<evidence type="ECO:0000313" key="3">
    <source>
        <dbReference type="Proteomes" id="UP000007842"/>
    </source>
</evidence>
<dbReference type="EMBL" id="CP003219">
    <property type="protein sequence ID" value="AEW95187.1"/>
    <property type="molecule type" value="Genomic_DNA"/>
</dbReference>
<keyword evidence="3" id="KW-1185">Reference proteome</keyword>
<name>G8WPK2_STREN</name>
<evidence type="ECO:0000256" key="1">
    <source>
        <dbReference type="SAM" id="MobiDB-lite"/>
    </source>
</evidence>
<reference evidence="3" key="1">
    <citation type="submission" date="2011-12" db="EMBL/GenBank/DDBJ databases">
        <title>Complete genome sequence of Streptomyces cattleya strain DSM 46488.</title>
        <authorList>
            <person name="Ou H.-Y."/>
            <person name="Li P."/>
            <person name="Zhao C."/>
            <person name="O'Hagan D."/>
            <person name="Deng Z."/>
        </authorList>
    </citation>
    <scope>NUCLEOTIDE SEQUENCE [LARGE SCALE GENOMIC DNA]</scope>
    <source>
        <strain evidence="3">ATCC 35852 / DSM 46488 / JCM 4925 / NBRC 14057 / NRRL 8057</strain>
    </source>
</reference>
<dbReference type="Proteomes" id="UP000007842">
    <property type="component" value="Chromosome"/>
</dbReference>
<protein>
    <submittedName>
        <fullName evidence="2">Uncharacterized protein</fullName>
    </submittedName>
</protein>
<evidence type="ECO:0000313" key="2">
    <source>
        <dbReference type="EMBL" id="AEW95187.1"/>
    </source>
</evidence>
<dbReference type="STRING" id="1003195.SCATT_28160"/>
<feature type="region of interest" description="Disordered" evidence="1">
    <location>
        <begin position="1"/>
        <end position="70"/>
    </location>
</feature>